<keyword evidence="2" id="KW-0812">Transmembrane</keyword>
<feature type="compositionally biased region" description="Low complexity" evidence="1">
    <location>
        <begin position="30"/>
        <end position="40"/>
    </location>
</feature>
<keyword evidence="2" id="KW-0472">Membrane</keyword>
<accession>A0AAU8B626</accession>
<name>A0AAU8B626_9VIRU</name>
<feature type="transmembrane region" description="Helical" evidence="2">
    <location>
        <begin position="51"/>
        <end position="71"/>
    </location>
</feature>
<feature type="region of interest" description="Disordered" evidence="1">
    <location>
        <begin position="20"/>
        <end position="45"/>
    </location>
</feature>
<evidence type="ECO:0000313" key="3">
    <source>
        <dbReference type="EMBL" id="XCD07285.1"/>
    </source>
</evidence>
<dbReference type="EMBL" id="PP511777">
    <property type="protein sequence ID" value="XCD07285.1"/>
    <property type="molecule type" value="Genomic_DNA"/>
</dbReference>
<evidence type="ECO:0000256" key="1">
    <source>
        <dbReference type="SAM" id="MobiDB-lite"/>
    </source>
</evidence>
<evidence type="ECO:0000313" key="4">
    <source>
        <dbReference type="EMBL" id="XCD07326.1"/>
    </source>
</evidence>
<sequence length="75" mass="8242">MDDKFFEELIALCAKYKEVPADSSDDSSEEVSLIPSSSDSTPVVNPSRKPLVISIISLIAVIGNYVLQFLLDYFA</sequence>
<dbReference type="EMBL" id="PP511783">
    <property type="protein sequence ID" value="XCD07326.1"/>
    <property type="molecule type" value="Genomic_DNA"/>
</dbReference>
<organism evidence="3">
    <name type="scientific">Dulem virus 209</name>
    <dbReference type="NCBI Taxonomy" id="3145686"/>
    <lineage>
        <taxon>Viruses</taxon>
        <taxon>Monodnaviria</taxon>
        <taxon>Sangervirae</taxon>
        <taxon>Phixviricota</taxon>
        <taxon>Malgrandaviricetes</taxon>
        <taxon>Petitvirales</taxon>
        <taxon>Microviridae</taxon>
        <taxon>Microvirus</taxon>
    </lineage>
</organism>
<keyword evidence="2" id="KW-1133">Transmembrane helix</keyword>
<protein>
    <submittedName>
        <fullName evidence="3">Uncharacterized protein</fullName>
    </submittedName>
</protein>
<proteinExistence type="predicted"/>
<reference evidence="3" key="1">
    <citation type="submission" date="2024-03" db="EMBL/GenBank/DDBJ databases">
        <title>Diverse circular DNA viruses in blood, oral, and fecal samples of captive lemurs.</title>
        <authorList>
            <person name="Paietta E.N."/>
            <person name="Kraberger S."/>
            <person name="Lund M.C."/>
            <person name="Custer J.M."/>
            <person name="Vargas K.M."/>
            <person name="Ehmke E.E."/>
            <person name="Yoder A.D."/>
            <person name="Varsani A."/>
        </authorList>
    </citation>
    <scope>NUCLEOTIDE SEQUENCE</scope>
    <source>
        <strain evidence="3">Duke_27FF_1640</strain>
        <strain evidence="4">Duke_27FS_13</strain>
    </source>
</reference>
<evidence type="ECO:0000256" key="2">
    <source>
        <dbReference type="SAM" id="Phobius"/>
    </source>
</evidence>